<dbReference type="Gene3D" id="3.40.50.720">
    <property type="entry name" value="NAD(P)-binding Rossmann-like Domain"/>
    <property type="match status" value="1"/>
</dbReference>
<organism evidence="1 2">
    <name type="scientific">Rickettsia helvetica</name>
    <dbReference type="NCBI Taxonomy" id="35789"/>
    <lineage>
        <taxon>Bacteria</taxon>
        <taxon>Pseudomonadati</taxon>
        <taxon>Pseudomonadota</taxon>
        <taxon>Alphaproteobacteria</taxon>
        <taxon>Rickettsiales</taxon>
        <taxon>Rickettsiaceae</taxon>
        <taxon>Rickettsieae</taxon>
        <taxon>Rickettsia</taxon>
        <taxon>spotted fever group</taxon>
    </lineage>
</organism>
<dbReference type="InterPro" id="IPR036291">
    <property type="entry name" value="NAD(P)-bd_dom_sf"/>
</dbReference>
<sequence>MKDKVAVITGSTSGIGLEIAKHFAKLESKIGY</sequence>
<gene>
    <name evidence="1" type="ORF">OB144RH_02530</name>
</gene>
<dbReference type="SUPFAM" id="SSF51735">
    <property type="entry name" value="NAD(P)-binding Rossmann-fold domains"/>
    <property type="match status" value="1"/>
</dbReference>
<proteinExistence type="predicted"/>
<keyword evidence="2" id="KW-1185">Reference proteome</keyword>
<reference evidence="1 2" key="1">
    <citation type="submission" date="2024-02" db="EMBL/GenBank/DDBJ databases">
        <authorList>
            <person name="Nijsse B."/>
            <person name="Sprong H."/>
        </authorList>
    </citation>
    <scope>NUCLEOTIDE SEQUENCE [LARGE SCALE GENOMIC DNA]</scope>
    <source>
        <strain evidence="1">OB144</strain>
    </source>
</reference>
<dbReference type="EMBL" id="OZ018776">
    <property type="protein sequence ID" value="CAK9120386.1"/>
    <property type="molecule type" value="Genomic_DNA"/>
</dbReference>
<protein>
    <recommendedName>
        <fullName evidence="3">Oxidoreductase</fullName>
    </recommendedName>
</protein>
<name>A0ABM9NAT2_RICHE</name>
<accession>A0ABM9NAT2</accession>
<dbReference type="Proteomes" id="UP001642485">
    <property type="component" value="Chromosome"/>
</dbReference>
<evidence type="ECO:0000313" key="1">
    <source>
        <dbReference type="EMBL" id="CAK9120386.1"/>
    </source>
</evidence>
<evidence type="ECO:0008006" key="3">
    <source>
        <dbReference type="Google" id="ProtNLM"/>
    </source>
</evidence>
<evidence type="ECO:0000313" key="2">
    <source>
        <dbReference type="Proteomes" id="UP001642485"/>
    </source>
</evidence>